<feature type="domain" description="Cupin type-2" evidence="2">
    <location>
        <begin position="57"/>
        <end position="126"/>
    </location>
</feature>
<dbReference type="PANTHER" id="PTHR38599:SF1">
    <property type="entry name" value="CUPIN DOMAIN PROTEIN (AFU_ORTHOLOGUE AFUA_3G13620)"/>
    <property type="match status" value="1"/>
</dbReference>
<proteinExistence type="predicted"/>
<dbReference type="InterPro" id="IPR014710">
    <property type="entry name" value="RmlC-like_jellyroll"/>
</dbReference>
<comment type="caution">
    <text evidence="3">The sequence shown here is derived from an EMBL/GenBank/DDBJ whole genome shotgun (WGS) entry which is preliminary data.</text>
</comment>
<evidence type="ECO:0000256" key="1">
    <source>
        <dbReference type="SAM" id="SignalP"/>
    </source>
</evidence>
<dbReference type="PANTHER" id="PTHR38599">
    <property type="entry name" value="CUPIN DOMAIN PROTEIN (AFU_ORTHOLOGUE AFUA_3G13620)"/>
    <property type="match status" value="1"/>
</dbReference>
<evidence type="ECO:0000313" key="4">
    <source>
        <dbReference type="Proteomes" id="UP001304461"/>
    </source>
</evidence>
<reference evidence="3 4" key="1">
    <citation type="submission" date="2023-12" db="EMBL/GenBank/DDBJ databases">
        <title>Baltic Sea Cyanobacteria.</title>
        <authorList>
            <person name="Delbaje E."/>
            <person name="Fewer D.P."/>
            <person name="Shishido T.K."/>
        </authorList>
    </citation>
    <scope>NUCLEOTIDE SEQUENCE [LARGE SCALE GENOMIC DNA]</scope>
    <source>
        <strain evidence="3 4">UHCC 0139</strain>
    </source>
</reference>
<sequence>MAPLLLAGGLLLAGPPCLAEGEQAGVTVRTLVQSTRSWNGTPLPAYPSGQPDVTVLHITIPPGVALPMHQHPVINAGMLIRGQLLVTSAAGASLQLQAGQGLIEMVNQPHYGTNNGTEPAEIVVVYAGVKGQPITVPAPAAEPAR</sequence>
<gene>
    <name evidence="3" type="ORF">VB738_08395</name>
</gene>
<name>A0ABU5RU27_9CYAN</name>
<dbReference type="EMBL" id="JAYGHX010000004">
    <property type="protein sequence ID" value="MEA5391278.1"/>
    <property type="molecule type" value="Genomic_DNA"/>
</dbReference>
<evidence type="ECO:0000313" key="3">
    <source>
        <dbReference type="EMBL" id="MEA5391278.1"/>
    </source>
</evidence>
<evidence type="ECO:0000259" key="2">
    <source>
        <dbReference type="Pfam" id="PF07883"/>
    </source>
</evidence>
<feature type="signal peptide" evidence="1">
    <location>
        <begin position="1"/>
        <end position="19"/>
    </location>
</feature>
<dbReference type="InterPro" id="IPR013096">
    <property type="entry name" value="Cupin_2"/>
</dbReference>
<feature type="chain" id="PRO_5047455858" evidence="1">
    <location>
        <begin position="20"/>
        <end position="145"/>
    </location>
</feature>
<keyword evidence="4" id="KW-1185">Reference proteome</keyword>
<keyword evidence="1" id="KW-0732">Signal</keyword>
<dbReference type="RefSeq" id="WP_323305319.1">
    <property type="nucleotide sequence ID" value="NZ_JAYGHX010000004.1"/>
</dbReference>
<dbReference type="Pfam" id="PF07883">
    <property type="entry name" value="Cupin_2"/>
    <property type="match status" value="1"/>
</dbReference>
<dbReference type="CDD" id="cd02236">
    <property type="entry name" value="cupin_CV2614-like"/>
    <property type="match status" value="1"/>
</dbReference>
<organism evidence="3 4">
    <name type="scientific">Cyanobium gracile UHCC 0139</name>
    <dbReference type="NCBI Taxonomy" id="3110308"/>
    <lineage>
        <taxon>Bacteria</taxon>
        <taxon>Bacillati</taxon>
        <taxon>Cyanobacteriota</taxon>
        <taxon>Cyanophyceae</taxon>
        <taxon>Synechococcales</taxon>
        <taxon>Prochlorococcaceae</taxon>
        <taxon>Cyanobium</taxon>
    </lineage>
</organism>
<dbReference type="Gene3D" id="2.60.120.10">
    <property type="entry name" value="Jelly Rolls"/>
    <property type="match status" value="1"/>
</dbReference>
<dbReference type="Proteomes" id="UP001304461">
    <property type="component" value="Unassembled WGS sequence"/>
</dbReference>
<accession>A0ABU5RU27</accession>
<dbReference type="InterPro" id="IPR011051">
    <property type="entry name" value="RmlC_Cupin_sf"/>
</dbReference>
<protein>
    <submittedName>
        <fullName evidence="3">Cupin domain-containing protein</fullName>
    </submittedName>
</protein>
<dbReference type="SUPFAM" id="SSF51182">
    <property type="entry name" value="RmlC-like cupins"/>
    <property type="match status" value="1"/>
</dbReference>